<dbReference type="Proteomes" id="UP001152531">
    <property type="component" value="Unassembled WGS sequence"/>
</dbReference>
<name>A0ACA9Y2L1_9ASCO</name>
<evidence type="ECO:0000313" key="1">
    <source>
        <dbReference type="EMBL" id="CAH6718586.1"/>
    </source>
</evidence>
<keyword evidence="1" id="KW-0378">Hydrolase</keyword>
<protein>
    <submittedName>
        <fullName evidence="1">RNA exonuclease Ngl2p</fullName>
    </submittedName>
</protein>
<proteinExistence type="predicted"/>
<keyword evidence="1" id="KW-0540">Nuclease</keyword>
<dbReference type="EMBL" id="CALSDN010000001">
    <property type="protein sequence ID" value="CAH6718586.1"/>
    <property type="molecule type" value="Genomic_DNA"/>
</dbReference>
<evidence type="ECO:0000313" key="2">
    <source>
        <dbReference type="Proteomes" id="UP001152531"/>
    </source>
</evidence>
<reference evidence="1" key="1">
    <citation type="submission" date="2022-06" db="EMBL/GenBank/DDBJ databases">
        <authorList>
            <person name="Legras J.-L."/>
            <person name="Devillers H."/>
            <person name="Grondin C."/>
        </authorList>
    </citation>
    <scope>NUCLEOTIDE SEQUENCE</scope>
    <source>
        <strain evidence="1">CLIB 1444</strain>
    </source>
</reference>
<organism evidence="1 2">
    <name type="scientific">[Candida] jaroonii</name>
    <dbReference type="NCBI Taxonomy" id="467808"/>
    <lineage>
        <taxon>Eukaryota</taxon>
        <taxon>Fungi</taxon>
        <taxon>Dikarya</taxon>
        <taxon>Ascomycota</taxon>
        <taxon>Saccharomycotina</taxon>
        <taxon>Pichiomycetes</taxon>
        <taxon>Debaryomycetaceae</taxon>
        <taxon>Yamadazyma</taxon>
    </lineage>
</organism>
<keyword evidence="1" id="KW-0269">Exonuclease</keyword>
<keyword evidence="2" id="KW-1185">Reference proteome</keyword>
<sequence>MSHLTPKNEKKSKKEKTKKAVDPSKLTPEYIEEQRRLRNLKKEQKRKELLEKGIDESQLDTPEILRFNTRPFISVSNVETTQGKVSLKIMTYNVLAQALIRRKLFPTSGNALKWATRSQVLLNEMKHYDADIMCLQELDFIQYKSYWKSELLKLGYESNYFRNPVKNHGVCIFYKQSKLIFKHQSFIDYDREESGDIPARTITQNIGLLACFDFHPKFIEDAQISRNGLIIGTTHLFWHPFGTYERTRQTYLILKKTKDFLNTMNSLSGNDLGWYTIFAGDFNSQPFDSPYLSIVSKPVDYTDRAKNVIGCSLSYQYSRNRGMNSKPDNSETNEENEDEEEQEEEEGGNVEKFGSNQPQHPVPETFDPTPEQSELIAKMQDLHNNLPVRAVSLYSLAYDKVDGENAGKDNARNEPMYSNWAHAWRGLLDYIMVITNWDASSNATKLDTIEEVANRDDIRLLKLLRLPRGEEMGEEPSGQPRIGQYPSDHFCLMAEIELL</sequence>
<comment type="caution">
    <text evidence="1">The sequence shown here is derived from an EMBL/GenBank/DDBJ whole genome shotgun (WGS) entry which is preliminary data.</text>
</comment>
<accession>A0ACA9Y2L1</accession>
<gene>
    <name evidence="1" type="ORF">CLIB1444_01S10044</name>
</gene>